<dbReference type="AlphaFoldDB" id="A0A1N7NXT4"/>
<evidence type="ECO:0000256" key="3">
    <source>
        <dbReference type="ARBA" id="ARBA00022801"/>
    </source>
</evidence>
<dbReference type="Gene3D" id="2.60.40.10">
    <property type="entry name" value="Immunoglobulins"/>
    <property type="match status" value="1"/>
</dbReference>
<dbReference type="PROSITE" id="PS00136">
    <property type="entry name" value="SUBTILASE_ASP"/>
    <property type="match status" value="1"/>
</dbReference>
<evidence type="ECO:0000256" key="1">
    <source>
        <dbReference type="ARBA" id="ARBA00011073"/>
    </source>
</evidence>
<evidence type="ECO:0000313" key="8">
    <source>
        <dbReference type="EMBL" id="SIT03185.1"/>
    </source>
</evidence>
<dbReference type="PANTHER" id="PTHR43806:SF11">
    <property type="entry name" value="CEREVISIN-RELATED"/>
    <property type="match status" value="1"/>
</dbReference>
<keyword evidence="3 5" id="KW-0378">Hydrolase</keyword>
<dbReference type="InterPro" id="IPR013783">
    <property type="entry name" value="Ig-like_fold"/>
</dbReference>
<evidence type="ECO:0000259" key="7">
    <source>
        <dbReference type="Pfam" id="PF00082"/>
    </source>
</evidence>
<reference evidence="9" key="1">
    <citation type="submission" date="2017-01" db="EMBL/GenBank/DDBJ databases">
        <authorList>
            <person name="Varghese N."/>
            <person name="Submissions S."/>
        </authorList>
    </citation>
    <scope>NUCLEOTIDE SEQUENCE [LARGE SCALE GENOMIC DNA]</scope>
    <source>
        <strain evidence="9">DSM 29430</strain>
    </source>
</reference>
<dbReference type="InterPro" id="IPR022398">
    <property type="entry name" value="Peptidase_S8_His-AS"/>
</dbReference>
<dbReference type="RefSeq" id="WP_083950639.1">
    <property type="nucleotide sequence ID" value="NZ_FTOQ01000011.1"/>
</dbReference>
<dbReference type="GO" id="GO:0004252">
    <property type="term" value="F:serine-type endopeptidase activity"/>
    <property type="evidence" value="ECO:0007669"/>
    <property type="project" value="UniProtKB-UniRule"/>
</dbReference>
<feature type="active site" description="Charge relay system" evidence="5">
    <location>
        <position position="229"/>
    </location>
</feature>
<keyword evidence="4 5" id="KW-0720">Serine protease</keyword>
<evidence type="ECO:0000256" key="4">
    <source>
        <dbReference type="ARBA" id="ARBA00022825"/>
    </source>
</evidence>
<dbReference type="InterPro" id="IPR023827">
    <property type="entry name" value="Peptidase_S8_Asp-AS"/>
</dbReference>
<name>A0A1N7NXT4_9RHOB</name>
<feature type="active site" description="Charge relay system" evidence="5">
    <location>
        <position position="265"/>
    </location>
</feature>
<dbReference type="InterPro" id="IPR050131">
    <property type="entry name" value="Peptidase_S8_subtilisin-like"/>
</dbReference>
<evidence type="ECO:0000256" key="2">
    <source>
        <dbReference type="ARBA" id="ARBA00022670"/>
    </source>
</evidence>
<organism evidence="8 9">
    <name type="scientific">Roseivivax lentus</name>
    <dbReference type="NCBI Taxonomy" id="633194"/>
    <lineage>
        <taxon>Bacteria</taxon>
        <taxon>Pseudomonadati</taxon>
        <taxon>Pseudomonadota</taxon>
        <taxon>Alphaproteobacteria</taxon>
        <taxon>Rhodobacterales</taxon>
        <taxon>Roseobacteraceae</taxon>
        <taxon>Roseivivax</taxon>
    </lineage>
</organism>
<dbReference type="InterPro" id="IPR036852">
    <property type="entry name" value="Peptidase_S8/S53_dom_sf"/>
</dbReference>
<evidence type="ECO:0000256" key="6">
    <source>
        <dbReference type="RuleBase" id="RU003355"/>
    </source>
</evidence>
<dbReference type="PROSITE" id="PS51892">
    <property type="entry name" value="SUBTILASE"/>
    <property type="match status" value="1"/>
</dbReference>
<keyword evidence="9" id="KW-1185">Reference proteome</keyword>
<feature type="domain" description="Peptidase S8/S53" evidence="7">
    <location>
        <begin position="220"/>
        <end position="502"/>
    </location>
</feature>
<accession>A0A1N7NXT4</accession>
<dbReference type="Gene3D" id="3.40.50.200">
    <property type="entry name" value="Peptidase S8/S53 domain"/>
    <property type="match status" value="1"/>
</dbReference>
<dbReference type="Proteomes" id="UP000186684">
    <property type="component" value="Unassembled WGS sequence"/>
</dbReference>
<sequence>MARYVISHRLSGMTEGSERTASLNAAQEFFGTHLEKNVDTVSKSGGSGRGKSAKDRRFISVFEADPHEIEAKAASAAADVIIEPELLRRPMRSHPAEIESLLRNVPFSLTPGAGTTLTVTLRGAGNPVPGAHLTLFLQDATRGSHSSAKATTDETGAASFNFDPDYTPISMLVDPVASWFSTVIPAPISATPIELTALPMTGPLGWWHEIMGRTTDSRVGDGIRVGVVDTGCGPHPYLSAVKVVGAFIDGSFKSGSSAGSDARDHGTHVCGLIGATPPDASTDYAGAAQAAEILCARVFTANGGGNQGDIAAAIERLSLDDNADLINLSLGASQPSQIERDAVADMVNAGTLCICAAGNDYGGPVNYPAAYPEAVAVSAIGIRSALVPGTLASMNVPTGADSSLKEGPNGVFLGSFSNVGKEVTVTGPGVGIISTVPAREGLEAPYAAMSGTSMATPLVTAALASLLGEDARYKQLPRERERAAYASTLLAQTAINLGMARPFQGFGLCRAMH</sequence>
<dbReference type="PROSITE" id="PS00138">
    <property type="entry name" value="SUBTILASE_SER"/>
    <property type="match status" value="1"/>
</dbReference>
<dbReference type="PRINTS" id="PR00723">
    <property type="entry name" value="SUBTILISIN"/>
</dbReference>
<gene>
    <name evidence="8" type="ORF">SAMN05421759_11115</name>
</gene>
<dbReference type="InterPro" id="IPR000209">
    <property type="entry name" value="Peptidase_S8/S53_dom"/>
</dbReference>
<evidence type="ECO:0000313" key="9">
    <source>
        <dbReference type="Proteomes" id="UP000186684"/>
    </source>
</evidence>
<dbReference type="EMBL" id="FTOQ01000011">
    <property type="protein sequence ID" value="SIT03185.1"/>
    <property type="molecule type" value="Genomic_DNA"/>
</dbReference>
<dbReference type="OrthoDB" id="9816306at2"/>
<dbReference type="Pfam" id="PF00082">
    <property type="entry name" value="Peptidase_S8"/>
    <property type="match status" value="1"/>
</dbReference>
<evidence type="ECO:0000256" key="5">
    <source>
        <dbReference type="PROSITE-ProRule" id="PRU01240"/>
    </source>
</evidence>
<protein>
    <submittedName>
        <fullName evidence="8">Subtilase family protein</fullName>
    </submittedName>
</protein>
<comment type="similarity">
    <text evidence="1 5 6">Belongs to the peptidase S8 family.</text>
</comment>
<feature type="active site" description="Charge relay system" evidence="5">
    <location>
        <position position="453"/>
    </location>
</feature>
<keyword evidence="2 5" id="KW-0645">Protease</keyword>
<dbReference type="SUPFAM" id="SSF52743">
    <property type="entry name" value="Subtilisin-like"/>
    <property type="match status" value="1"/>
</dbReference>
<dbReference type="PANTHER" id="PTHR43806">
    <property type="entry name" value="PEPTIDASE S8"/>
    <property type="match status" value="1"/>
</dbReference>
<dbReference type="PROSITE" id="PS00137">
    <property type="entry name" value="SUBTILASE_HIS"/>
    <property type="match status" value="1"/>
</dbReference>
<dbReference type="GO" id="GO:0006508">
    <property type="term" value="P:proteolysis"/>
    <property type="evidence" value="ECO:0007669"/>
    <property type="project" value="UniProtKB-KW"/>
</dbReference>
<dbReference type="STRING" id="633194.SAMN05421759_11115"/>
<proteinExistence type="inferred from homology"/>
<dbReference type="InterPro" id="IPR023828">
    <property type="entry name" value="Peptidase_S8_Ser-AS"/>
</dbReference>
<dbReference type="InterPro" id="IPR015500">
    <property type="entry name" value="Peptidase_S8_subtilisin-rel"/>
</dbReference>